<dbReference type="SMART" id="SM00028">
    <property type="entry name" value="TPR"/>
    <property type="match status" value="7"/>
</dbReference>
<dbReference type="Pfam" id="PF00515">
    <property type="entry name" value="TPR_1"/>
    <property type="match status" value="1"/>
</dbReference>
<reference evidence="3" key="1">
    <citation type="submission" date="2022-05" db="EMBL/GenBank/DDBJ databases">
        <title>The Musa troglodytarum L. genome provides insights into the mechanism of non-climacteric behaviour and enrichment of carotenoids.</title>
        <authorList>
            <person name="Wang J."/>
        </authorList>
    </citation>
    <scope>NUCLEOTIDE SEQUENCE</scope>
    <source>
        <tissue evidence="3">Leaf</tissue>
    </source>
</reference>
<dbReference type="InterPro" id="IPR044534">
    <property type="entry name" value="TTL1-4"/>
</dbReference>
<dbReference type="PROSITE" id="PS50005">
    <property type="entry name" value="TPR"/>
    <property type="match status" value="1"/>
</dbReference>
<dbReference type="PANTHER" id="PTHR46050">
    <property type="entry name" value="TPR REPEAT-CONTAINING THIOREDOXIN"/>
    <property type="match status" value="1"/>
</dbReference>
<feature type="region of interest" description="Disordered" evidence="2">
    <location>
        <begin position="170"/>
        <end position="209"/>
    </location>
</feature>
<dbReference type="Pfam" id="PF13432">
    <property type="entry name" value="TPR_16"/>
    <property type="match status" value="1"/>
</dbReference>
<dbReference type="PANTHER" id="PTHR46050:SF7">
    <property type="entry name" value="TETRATRICOPEPTIDE REPEAT (TPR)-LIKE SUPERFAMILY PROTEIN"/>
    <property type="match status" value="1"/>
</dbReference>
<keyword evidence="1" id="KW-0802">TPR repeat</keyword>
<dbReference type="Proteomes" id="UP001055439">
    <property type="component" value="Chromosome 6"/>
</dbReference>
<dbReference type="InterPro" id="IPR019734">
    <property type="entry name" value="TPR_rpt"/>
</dbReference>
<dbReference type="SUPFAM" id="SSF48452">
    <property type="entry name" value="TPR-like"/>
    <property type="match status" value="2"/>
</dbReference>
<sequence length="588" mass="63729">MSRQPSPSLCELLSCAHAGLPTPSRRSPRNPASGKMEVEDEPRISGCGLFRSRRTRSTSSIPRIVPDPASRLQDSSAAPRRRTGSDVTSIVPVLPPAPVVKPRYPAPTARAVANPRMPPPQTTTRSNSGLMAELDGMLYDRQNASGGGHLVRASSGNVMVFGNLGNLRGNANFRNPPTEAKNNQGSLGNPMRPSPAPAPAPATASTPASAPELCRVLSRMLDPEQLKEMGNGEYKMGRFAEALALYDRAIDMDPGKASYYSNKAAALTAMGRLLEAVVACKEAIRLNPAYHRAHHRLATLHLRLGEAEKAIHHFKQSRNEASSGDMARAQALQFHLSRSNEARRLKNYITLLKESQDAASSGADSAPQVFARQAEALLKLHRHEEADSIMSAAPKFGVDEHTRFFGTVAKAYFLMVQAQVDMAAGRFSDAVAAAQEAAQLDPGSREIGAVVRRTRAVAAARSRGNELFRAAKFAEACVAYGDGLSHDSHNAVLLYNRATCRSKLGHHEKAIEDCSTALAVRPSYSKARLRRADCNAKLERWEASVKDYGVLTQEIPGDEEVSRALLEAEAKLKKQEEGEEDMEDTARC</sequence>
<dbReference type="EMBL" id="CP097508">
    <property type="protein sequence ID" value="URE10125.1"/>
    <property type="molecule type" value="Genomic_DNA"/>
</dbReference>
<gene>
    <name evidence="3" type="ORF">MUK42_03809</name>
</gene>
<feature type="compositionally biased region" description="Polar residues" evidence="2">
    <location>
        <begin position="172"/>
        <end position="187"/>
    </location>
</feature>
<organism evidence="3 4">
    <name type="scientific">Musa troglodytarum</name>
    <name type="common">fe'i banana</name>
    <dbReference type="NCBI Taxonomy" id="320322"/>
    <lineage>
        <taxon>Eukaryota</taxon>
        <taxon>Viridiplantae</taxon>
        <taxon>Streptophyta</taxon>
        <taxon>Embryophyta</taxon>
        <taxon>Tracheophyta</taxon>
        <taxon>Spermatophyta</taxon>
        <taxon>Magnoliopsida</taxon>
        <taxon>Liliopsida</taxon>
        <taxon>Zingiberales</taxon>
        <taxon>Musaceae</taxon>
        <taxon>Musa</taxon>
    </lineage>
</organism>
<dbReference type="Gene3D" id="1.25.40.10">
    <property type="entry name" value="Tetratricopeptide repeat domain"/>
    <property type="match status" value="1"/>
</dbReference>
<evidence type="ECO:0000313" key="3">
    <source>
        <dbReference type="EMBL" id="URE10125.1"/>
    </source>
</evidence>
<name>A0A9E7G9A4_9LILI</name>
<dbReference type="AlphaFoldDB" id="A0A9E7G9A4"/>
<accession>A0A9E7G9A4</accession>
<evidence type="ECO:0000313" key="4">
    <source>
        <dbReference type="Proteomes" id="UP001055439"/>
    </source>
</evidence>
<feature type="repeat" description="TPR" evidence="1">
    <location>
        <begin position="223"/>
        <end position="256"/>
    </location>
</feature>
<protein>
    <submittedName>
        <fullName evidence="3">TPR repeat-containing thioredoxin</fullName>
    </submittedName>
</protein>
<evidence type="ECO:0000256" key="2">
    <source>
        <dbReference type="SAM" id="MobiDB-lite"/>
    </source>
</evidence>
<dbReference type="InterPro" id="IPR011990">
    <property type="entry name" value="TPR-like_helical_dom_sf"/>
</dbReference>
<keyword evidence="4" id="KW-1185">Reference proteome</keyword>
<evidence type="ECO:0000256" key="1">
    <source>
        <dbReference type="PROSITE-ProRule" id="PRU00339"/>
    </source>
</evidence>
<dbReference type="OrthoDB" id="2335338at2759"/>
<proteinExistence type="predicted"/>
<feature type="region of interest" description="Disordered" evidence="2">
    <location>
        <begin position="17"/>
        <end position="90"/>
    </location>
</feature>
<dbReference type="GO" id="GO:0005737">
    <property type="term" value="C:cytoplasm"/>
    <property type="evidence" value="ECO:0007669"/>
    <property type="project" value="TreeGrafter"/>
</dbReference>